<reference evidence="1 2" key="1">
    <citation type="submission" date="2018-09" db="EMBL/GenBank/DDBJ databases">
        <title>Murine metabolic-syndrome-specific gut microbial biobank.</title>
        <authorList>
            <person name="Liu C."/>
        </authorList>
    </citation>
    <scope>NUCLEOTIDE SEQUENCE [LARGE SCALE GENOMIC DNA]</scope>
    <source>
        <strain evidence="1 2">C-30</strain>
    </source>
</reference>
<dbReference type="InterPro" id="IPR036388">
    <property type="entry name" value="WH-like_DNA-bd_sf"/>
</dbReference>
<dbReference type="SUPFAM" id="SSF88659">
    <property type="entry name" value="Sigma3 and sigma4 domains of RNA polymerase sigma factors"/>
    <property type="match status" value="1"/>
</dbReference>
<dbReference type="InterPro" id="IPR006524">
    <property type="entry name" value="ArpU-like"/>
</dbReference>
<protein>
    <submittedName>
        <fullName evidence="1">DUF1492 domain-containing protein</fullName>
    </submittedName>
</protein>
<dbReference type="AlphaFoldDB" id="A0A4Q2AZ83"/>
<evidence type="ECO:0000313" key="1">
    <source>
        <dbReference type="EMBL" id="RXV75345.1"/>
    </source>
</evidence>
<dbReference type="InterPro" id="IPR010861">
    <property type="entry name" value="DUF1492"/>
</dbReference>
<dbReference type="EMBL" id="QZFR01000005">
    <property type="protein sequence ID" value="RXV75345.1"/>
    <property type="molecule type" value="Genomic_DNA"/>
</dbReference>
<proteinExistence type="predicted"/>
<dbReference type="Gene3D" id="1.10.10.10">
    <property type="entry name" value="Winged helix-like DNA-binding domain superfamily/Winged helix DNA-binding domain"/>
    <property type="match status" value="1"/>
</dbReference>
<sequence>MKFDMETAEDFANWFEGVDVDLVETSAKVRKFFKQDYPKLLRVAGVGDSFIKAPVMSDEPKAPSFGNQLEERIVKQVYAKETLERVGKALDALRDESKQILIAVYVDDLSAWEICERLGCEKAQYHIKKRKAENEFADSFETCCPWWKDLHKYK</sequence>
<dbReference type="RefSeq" id="WP_089135152.1">
    <property type="nucleotide sequence ID" value="NZ_BDFM01000050.1"/>
</dbReference>
<comment type="caution">
    <text evidence="1">The sequence shown here is derived from an EMBL/GenBank/DDBJ whole genome shotgun (WGS) entry which is preliminary data.</text>
</comment>
<dbReference type="InterPro" id="IPR013324">
    <property type="entry name" value="RNA_pol_sigma_r3/r4-like"/>
</dbReference>
<name>A0A4Q2AZ83_9LACO</name>
<organism evidence="1 2">
    <name type="scientific">Ligilactobacillus murinus</name>
    <dbReference type="NCBI Taxonomy" id="1622"/>
    <lineage>
        <taxon>Bacteria</taxon>
        <taxon>Bacillati</taxon>
        <taxon>Bacillota</taxon>
        <taxon>Bacilli</taxon>
        <taxon>Lactobacillales</taxon>
        <taxon>Lactobacillaceae</taxon>
        <taxon>Ligilactobacillus</taxon>
    </lineage>
</organism>
<dbReference type="Pfam" id="PF07374">
    <property type="entry name" value="DUF1492"/>
    <property type="match status" value="1"/>
</dbReference>
<dbReference type="Proteomes" id="UP000289316">
    <property type="component" value="Unassembled WGS sequence"/>
</dbReference>
<evidence type="ECO:0000313" key="2">
    <source>
        <dbReference type="Proteomes" id="UP000289316"/>
    </source>
</evidence>
<dbReference type="OrthoDB" id="2305172at2"/>
<dbReference type="NCBIfam" id="TIGR01637">
    <property type="entry name" value="phage_arpU"/>
    <property type="match status" value="1"/>
</dbReference>
<gene>
    <name evidence="1" type="ORF">D6C19_01485</name>
</gene>
<accession>A0A4Q2AZ83</accession>